<dbReference type="SUPFAM" id="SSF52172">
    <property type="entry name" value="CheY-like"/>
    <property type="match status" value="1"/>
</dbReference>
<keyword evidence="3" id="KW-0805">Transcription regulation</keyword>
<evidence type="ECO:0000256" key="1">
    <source>
        <dbReference type="ARBA" id="ARBA00022553"/>
    </source>
</evidence>
<dbReference type="GO" id="GO:0032993">
    <property type="term" value="C:protein-DNA complex"/>
    <property type="evidence" value="ECO:0007669"/>
    <property type="project" value="TreeGrafter"/>
</dbReference>
<keyword evidence="2" id="KW-0902">Two-component regulatory system</keyword>
<dbReference type="GO" id="GO:0000156">
    <property type="term" value="F:phosphorelay response regulator activity"/>
    <property type="evidence" value="ECO:0007669"/>
    <property type="project" value="TreeGrafter"/>
</dbReference>
<dbReference type="Pfam" id="PF00196">
    <property type="entry name" value="GerE"/>
    <property type="match status" value="1"/>
</dbReference>
<dbReference type="SUPFAM" id="SSF46894">
    <property type="entry name" value="C-terminal effector domain of the bipartite response regulators"/>
    <property type="match status" value="1"/>
</dbReference>
<dbReference type="InterPro" id="IPR036388">
    <property type="entry name" value="WH-like_DNA-bd_sf"/>
</dbReference>
<evidence type="ECO:0000256" key="4">
    <source>
        <dbReference type="ARBA" id="ARBA00023125"/>
    </source>
</evidence>
<dbReference type="EMBL" id="FTNE01000022">
    <property type="protein sequence ID" value="SIR27381.1"/>
    <property type="molecule type" value="Genomic_DNA"/>
</dbReference>
<evidence type="ECO:0000256" key="6">
    <source>
        <dbReference type="PROSITE-ProRule" id="PRU00169"/>
    </source>
</evidence>
<evidence type="ECO:0000259" key="7">
    <source>
        <dbReference type="PROSITE" id="PS50043"/>
    </source>
</evidence>
<accession>A0A8G2FF52</accession>
<dbReference type="InterPro" id="IPR011006">
    <property type="entry name" value="CheY-like_superfamily"/>
</dbReference>
<dbReference type="SMART" id="SM00448">
    <property type="entry name" value="REC"/>
    <property type="match status" value="1"/>
</dbReference>
<name>A0A8G2FF52_ACIRU</name>
<keyword evidence="1 6" id="KW-0597">Phosphoprotein</keyword>
<dbReference type="RefSeq" id="WP_029312834.1">
    <property type="nucleotide sequence ID" value="NZ_DAOMCH010000008.1"/>
</dbReference>
<keyword evidence="5" id="KW-0804">Transcription</keyword>
<feature type="modified residue" description="4-aspartylphosphate" evidence="6">
    <location>
        <position position="55"/>
    </location>
</feature>
<comment type="caution">
    <text evidence="9">The sequence shown here is derived from an EMBL/GenBank/DDBJ whole genome shotgun (WGS) entry which is preliminary data.</text>
</comment>
<dbReference type="PANTHER" id="PTHR48111">
    <property type="entry name" value="REGULATOR OF RPOS"/>
    <property type="match status" value="1"/>
</dbReference>
<gene>
    <name evidence="9" type="ORF">SAMN05421828_12248</name>
</gene>
<evidence type="ECO:0000256" key="3">
    <source>
        <dbReference type="ARBA" id="ARBA00023015"/>
    </source>
</evidence>
<organism evidence="9 10">
    <name type="scientific">Acidiphilium rubrum</name>
    <dbReference type="NCBI Taxonomy" id="526"/>
    <lineage>
        <taxon>Bacteria</taxon>
        <taxon>Pseudomonadati</taxon>
        <taxon>Pseudomonadota</taxon>
        <taxon>Alphaproteobacteria</taxon>
        <taxon>Acetobacterales</taxon>
        <taxon>Acidocellaceae</taxon>
        <taxon>Acidiphilium</taxon>
    </lineage>
</organism>
<dbReference type="InterPro" id="IPR000792">
    <property type="entry name" value="Tscrpt_reg_LuxR_C"/>
</dbReference>
<evidence type="ECO:0000259" key="8">
    <source>
        <dbReference type="PROSITE" id="PS50110"/>
    </source>
</evidence>
<dbReference type="Pfam" id="PF00072">
    <property type="entry name" value="Response_reg"/>
    <property type="match status" value="1"/>
</dbReference>
<dbReference type="Gene3D" id="3.40.50.2300">
    <property type="match status" value="1"/>
</dbReference>
<sequence>MNFRPTILVVDDDPAMLGLLTETLEAAGYNVLVALQGEMALSIIGRITPDAVLLDAMLPGIDGFETCRRIKQLPACALVPVIFMTGLAETNHVIDGLQAGGVDYVTKPVRPDEVAARLKVHLANAGLTRSVQAAMDAAGRFLLACDRRGKILWSTRQAAKLAGLGTGEPLPAAIASWLAERIAREITSETQMLDLADRVVEIALLGQIGPDEFLLRITQQDVEADLARLRTHAALTPREAEVLFWLARGKSNRDIGAILTVSPRTVDKHLEQIYVKLGVENRASAVAIAMRALGST</sequence>
<proteinExistence type="predicted"/>
<protein>
    <submittedName>
        <fullName evidence="9">Two component transcriptional regulator, LuxR family</fullName>
    </submittedName>
</protein>
<dbReference type="SMART" id="SM00421">
    <property type="entry name" value="HTH_LUXR"/>
    <property type="match status" value="1"/>
</dbReference>
<dbReference type="PRINTS" id="PR00038">
    <property type="entry name" value="HTHLUXR"/>
</dbReference>
<dbReference type="OrthoDB" id="5292887at2"/>
<dbReference type="CDD" id="cd06170">
    <property type="entry name" value="LuxR_C_like"/>
    <property type="match status" value="1"/>
</dbReference>
<evidence type="ECO:0000256" key="2">
    <source>
        <dbReference type="ARBA" id="ARBA00023012"/>
    </source>
</evidence>
<dbReference type="GO" id="GO:0000976">
    <property type="term" value="F:transcription cis-regulatory region binding"/>
    <property type="evidence" value="ECO:0007669"/>
    <property type="project" value="TreeGrafter"/>
</dbReference>
<dbReference type="AlphaFoldDB" id="A0A8G2FF52"/>
<dbReference type="PROSITE" id="PS50043">
    <property type="entry name" value="HTH_LUXR_2"/>
    <property type="match status" value="1"/>
</dbReference>
<dbReference type="Gene3D" id="1.10.10.10">
    <property type="entry name" value="Winged helix-like DNA-binding domain superfamily/Winged helix DNA-binding domain"/>
    <property type="match status" value="1"/>
</dbReference>
<reference evidence="9 10" key="1">
    <citation type="submission" date="2017-01" db="EMBL/GenBank/DDBJ databases">
        <authorList>
            <person name="Varghese N."/>
            <person name="Submissions S."/>
        </authorList>
    </citation>
    <scope>NUCLEOTIDE SEQUENCE [LARGE SCALE GENOMIC DNA]</scope>
    <source>
        <strain evidence="9 10">ATCC 35905</strain>
    </source>
</reference>
<dbReference type="InterPro" id="IPR001789">
    <property type="entry name" value="Sig_transdc_resp-reg_receiver"/>
</dbReference>
<keyword evidence="10" id="KW-1185">Reference proteome</keyword>
<dbReference type="InterPro" id="IPR016032">
    <property type="entry name" value="Sig_transdc_resp-reg_C-effctor"/>
</dbReference>
<evidence type="ECO:0000313" key="10">
    <source>
        <dbReference type="Proteomes" id="UP000186308"/>
    </source>
</evidence>
<dbReference type="GO" id="GO:0006355">
    <property type="term" value="P:regulation of DNA-templated transcription"/>
    <property type="evidence" value="ECO:0007669"/>
    <property type="project" value="InterPro"/>
</dbReference>
<dbReference type="PANTHER" id="PTHR48111:SF1">
    <property type="entry name" value="TWO-COMPONENT RESPONSE REGULATOR ORR33"/>
    <property type="match status" value="1"/>
</dbReference>
<feature type="domain" description="HTH luxR-type" evidence="7">
    <location>
        <begin position="228"/>
        <end position="293"/>
    </location>
</feature>
<feature type="domain" description="Response regulatory" evidence="8">
    <location>
        <begin position="6"/>
        <end position="122"/>
    </location>
</feature>
<dbReference type="InterPro" id="IPR039420">
    <property type="entry name" value="WalR-like"/>
</dbReference>
<evidence type="ECO:0000313" key="9">
    <source>
        <dbReference type="EMBL" id="SIR27381.1"/>
    </source>
</evidence>
<dbReference type="PROSITE" id="PS50110">
    <property type="entry name" value="RESPONSE_REGULATORY"/>
    <property type="match status" value="1"/>
</dbReference>
<keyword evidence="4" id="KW-0238">DNA-binding</keyword>
<dbReference type="GO" id="GO:0005829">
    <property type="term" value="C:cytosol"/>
    <property type="evidence" value="ECO:0007669"/>
    <property type="project" value="TreeGrafter"/>
</dbReference>
<dbReference type="Proteomes" id="UP000186308">
    <property type="component" value="Unassembled WGS sequence"/>
</dbReference>
<evidence type="ECO:0000256" key="5">
    <source>
        <dbReference type="ARBA" id="ARBA00023163"/>
    </source>
</evidence>